<dbReference type="InterPro" id="IPR005537">
    <property type="entry name" value="RAMP_III_fam"/>
</dbReference>
<dbReference type="Proteomes" id="UP001524944">
    <property type="component" value="Unassembled WGS sequence"/>
</dbReference>
<dbReference type="Pfam" id="PF03787">
    <property type="entry name" value="RAMPs"/>
    <property type="match status" value="2"/>
</dbReference>
<dbReference type="EMBL" id="JANPWE010000013">
    <property type="protein sequence ID" value="MCR6546881.1"/>
    <property type="molecule type" value="Genomic_DNA"/>
</dbReference>
<gene>
    <name evidence="3" type="ORF">NVS47_15400</name>
</gene>
<organism evidence="3 4">
    <name type="scientific">Dehalobacterium formicoaceticum</name>
    <dbReference type="NCBI Taxonomy" id="51515"/>
    <lineage>
        <taxon>Bacteria</taxon>
        <taxon>Bacillati</taxon>
        <taxon>Bacillota</taxon>
        <taxon>Clostridia</taxon>
        <taxon>Eubacteriales</taxon>
        <taxon>Peptococcaceae</taxon>
        <taxon>Dehalobacterium</taxon>
    </lineage>
</organism>
<proteinExistence type="predicted"/>
<evidence type="ECO:0000259" key="2">
    <source>
        <dbReference type="Pfam" id="PF03787"/>
    </source>
</evidence>
<dbReference type="RefSeq" id="WP_089612266.1">
    <property type="nucleotide sequence ID" value="NZ_CP022121.1"/>
</dbReference>
<feature type="domain" description="CRISPR type III-associated protein" evidence="2">
    <location>
        <begin position="160"/>
        <end position="224"/>
    </location>
</feature>
<evidence type="ECO:0000313" key="3">
    <source>
        <dbReference type="EMBL" id="MCR6546881.1"/>
    </source>
</evidence>
<comment type="caution">
    <text evidence="3">The sequence shown here is derived from an EMBL/GenBank/DDBJ whole genome shotgun (WGS) entry which is preliminary data.</text>
</comment>
<accession>A0ABT1YB40</accession>
<evidence type="ECO:0000313" key="4">
    <source>
        <dbReference type="Proteomes" id="UP001524944"/>
    </source>
</evidence>
<name>A0ABT1YB40_9FIRM</name>
<dbReference type="InterPro" id="IPR023825">
    <property type="entry name" value="CRISPR-assoc_RAMP_BGP1436"/>
</dbReference>
<reference evidence="3 4" key="1">
    <citation type="submission" date="2022-08" db="EMBL/GenBank/DDBJ databases">
        <title>Proteogenomics of the novel Dehalobacterium formicoaceticum strain EZ94 highlights a key role of methyltransferases during anaerobic dichloromethane degradation.</title>
        <authorList>
            <person name="Wasmund K."/>
        </authorList>
    </citation>
    <scope>NUCLEOTIDE SEQUENCE [LARGE SCALE GENOMIC DNA]</scope>
    <source>
        <strain evidence="3 4">EZ94</strain>
    </source>
</reference>
<feature type="domain" description="CRISPR type III-associated protein" evidence="2">
    <location>
        <begin position="456"/>
        <end position="622"/>
    </location>
</feature>
<evidence type="ECO:0000256" key="1">
    <source>
        <dbReference type="ARBA" id="ARBA00023118"/>
    </source>
</evidence>
<keyword evidence="4" id="KW-1185">Reference proteome</keyword>
<protein>
    <submittedName>
        <fullName evidence="3">TIGR03986 family CRISPR-associated RAMP protein</fullName>
    </submittedName>
</protein>
<dbReference type="NCBIfam" id="TIGR03986">
    <property type="entry name" value="TIGR03986 family CRISPR-associated RAMP protein"/>
    <property type="match status" value="1"/>
</dbReference>
<sequence length="722" mass="83144">MEKGVIIVLKSKKGICIGNIKMQNGKTIGIKPWFTVTMDMNNQEIQYTLEKGQLTEIEYNGKKYNSSISTKKLSPNTIVKNQDNTQKIFKSNNKSSTFNKMQNNYSEEYKYTEKREAKAPYNFVDLNEKVVTAEFPSPGELKECIRKGKDRLSGHINLEVETITPLYIRGGLARDEFIESKDETKCDKPDFFAPSGNIRIPGSSLRGMIRSLVEIISYSKIGPVDRRKRFFFRAVADTSKLGLDYRTSMVDENDSFYPKIKAGFLEKSESSYFIKPSKVIHNTQIYRVNFNTRNRMLENSQITCDPFSLKEIFFEAVSPTLHRHFRGRNKEIPYNLKYAKVTRVSLNAEQGLKKGCLVSSGNLGDKKHMHWIINLADENVEPTQIPEELIYNYTEDANRDPRADLLNQLKKHGGSVPCFYLTDEQGEITAFGHTGMFRLPYKRTIGEIIPSSHNNEDVFDIAEAIFGKESQFSSRVFFEDAILNPGQRNVLMGTLSPKILGSPKPTTFQHYLKQPQGVNTPLKSLVHWNSKEAQIRGLKMYWHRNINGSNDNWVEKKDQIKESDTQHTQIKPVKEGTCFTGKIRFENLSRVELGALLFALNFPEKHYHKIGMGKPLGMGTIKITPTLVIKDKKTRYASLFKDEDWVRGEEKDDIVKYTKSFEEYILKNIDGTSSKSLWDIPRMRQLSHLTDWNKTTLTNWLQKTDYMKLEQFKNVLPSPEEY</sequence>
<keyword evidence="1" id="KW-0051">Antiviral defense</keyword>